<evidence type="ECO:0000313" key="7">
    <source>
        <dbReference type="EMBL" id="ATC34159.1"/>
    </source>
</evidence>
<feature type="compositionally biased region" description="Basic and acidic residues" evidence="5">
    <location>
        <begin position="472"/>
        <end position="482"/>
    </location>
</feature>
<dbReference type="CDD" id="cd07022">
    <property type="entry name" value="S49_Sppa_36K_type"/>
    <property type="match status" value="1"/>
</dbReference>
<dbReference type="PANTHER" id="PTHR33209">
    <property type="entry name" value="PROTEASE 4"/>
    <property type="match status" value="1"/>
</dbReference>
<gene>
    <name evidence="7" type="ORF">CA606_18490</name>
</gene>
<keyword evidence="2" id="KW-0645">Protease</keyword>
<dbReference type="Proteomes" id="UP000217311">
    <property type="component" value="Chromosome"/>
</dbReference>
<protein>
    <submittedName>
        <fullName evidence="7">S49 family peptidase</fullName>
    </submittedName>
</protein>
<evidence type="ECO:0000259" key="6">
    <source>
        <dbReference type="Pfam" id="PF01343"/>
    </source>
</evidence>
<dbReference type="InterPro" id="IPR033855">
    <property type="entry name" value="Protein_C"/>
</dbReference>
<feature type="region of interest" description="Disordered" evidence="5">
    <location>
        <begin position="367"/>
        <end position="405"/>
    </location>
</feature>
<proteinExistence type="inferred from homology"/>
<dbReference type="InterPro" id="IPR029045">
    <property type="entry name" value="ClpP/crotonase-like_dom_sf"/>
</dbReference>
<dbReference type="Gene3D" id="3.90.226.10">
    <property type="entry name" value="2-enoyl-CoA Hydratase, Chain A, domain 1"/>
    <property type="match status" value="1"/>
</dbReference>
<comment type="similarity">
    <text evidence="1">Belongs to the peptidase S49 family.</text>
</comment>
<dbReference type="PANTHER" id="PTHR33209:SF1">
    <property type="entry name" value="PEPTIDASE S49 DOMAIN-CONTAINING PROTEIN"/>
    <property type="match status" value="1"/>
</dbReference>
<dbReference type="InterPro" id="IPR002142">
    <property type="entry name" value="Peptidase_S49"/>
</dbReference>
<evidence type="ECO:0000256" key="5">
    <source>
        <dbReference type="SAM" id="MobiDB-lite"/>
    </source>
</evidence>
<keyword evidence="4" id="KW-0720">Serine protease</keyword>
<evidence type="ECO:0000256" key="4">
    <source>
        <dbReference type="ARBA" id="ARBA00022825"/>
    </source>
</evidence>
<feature type="region of interest" description="Disordered" evidence="5">
    <location>
        <begin position="450"/>
        <end position="493"/>
    </location>
</feature>
<accession>A0A290MYU0</accession>
<keyword evidence="3" id="KW-0378">Hydrolase</keyword>
<dbReference type="SUPFAM" id="SSF52096">
    <property type="entry name" value="ClpP/crotonase"/>
    <property type="match status" value="1"/>
</dbReference>
<evidence type="ECO:0000256" key="1">
    <source>
        <dbReference type="ARBA" id="ARBA00008683"/>
    </source>
</evidence>
<organism evidence="7 8">
    <name type="scientific">Caulobacter vibrioides</name>
    <name type="common">Caulobacter crescentus</name>
    <dbReference type="NCBI Taxonomy" id="155892"/>
    <lineage>
        <taxon>Bacteria</taxon>
        <taxon>Pseudomonadati</taxon>
        <taxon>Pseudomonadota</taxon>
        <taxon>Alphaproteobacteria</taxon>
        <taxon>Caulobacterales</taxon>
        <taxon>Caulobacteraceae</taxon>
        <taxon>Caulobacter</taxon>
    </lineage>
</organism>
<reference evidence="8" key="1">
    <citation type="submission" date="2017-09" db="EMBL/GenBank/DDBJ databases">
        <title>Genome evolution observed in wild isolates of Caulobacter crescentus.</title>
        <authorList>
            <person name="Ely B."/>
            <person name="Wilson K."/>
            <person name="Scott D."/>
        </authorList>
    </citation>
    <scope>NUCLEOTIDE SEQUENCE [LARGE SCALE GENOMIC DNA]</scope>
    <source>
        <strain evidence="8">CB13b1a</strain>
    </source>
</reference>
<dbReference type="GO" id="GO:0008236">
    <property type="term" value="F:serine-type peptidase activity"/>
    <property type="evidence" value="ECO:0007669"/>
    <property type="project" value="UniProtKB-KW"/>
</dbReference>
<dbReference type="EMBL" id="CP023315">
    <property type="protein sequence ID" value="ATC34159.1"/>
    <property type="molecule type" value="Genomic_DNA"/>
</dbReference>
<sequence>MRNPALLAAELTGRPLLMLESSVLPYAQMLGVVATGERRSALSAFIGGARRLFRAEASAEHDGACVTEPMVALPRWMGEPEHIGFGWALKDGVGVIEVDGPLMEEGFGWGDCWYHGYDTLLMAFEEMAADANVRAVFGRIRCNGGIAAAGLPQLAKFLRENRAKAGGKPIWFFCERAYSAAYWIVAQGDHVVAARESGVGSIGAVIGHCEASKGLSADGLTITKFKFGLKKTDGAWDEPLSETAKTDLNADVQQCGRWFVADVLKGRENLTEEVVIGTQAGCFYGDSDDPAYSALKVGLIDAVMTEREAFEALKASLATPISPAPPAKAPGALSPAKETDVKRSEVLAGLKKAGLNNDQIRAAMAEMPEDGEDAAPEGEDQADDTEVEDEAEAEGGEDEPAAKVNAKVAQAVLDLPEARGREKLAKKLAFQPGMTVAAAKELLASAGKETGLADRVRDPNLAPSGGTLDAALTKRLDPEAIYRRRKASTSRAA</sequence>
<dbReference type="RefSeq" id="WP_096053509.1">
    <property type="nucleotide sequence ID" value="NZ_CP023315.3"/>
</dbReference>
<evidence type="ECO:0000256" key="3">
    <source>
        <dbReference type="ARBA" id="ARBA00022801"/>
    </source>
</evidence>
<feature type="domain" description="Peptidase S49" evidence="6">
    <location>
        <begin position="164"/>
        <end position="315"/>
    </location>
</feature>
<dbReference type="AlphaFoldDB" id="A0A290MYU0"/>
<evidence type="ECO:0000256" key="2">
    <source>
        <dbReference type="ARBA" id="ARBA00022670"/>
    </source>
</evidence>
<dbReference type="GO" id="GO:0006508">
    <property type="term" value="P:proteolysis"/>
    <property type="evidence" value="ECO:0007669"/>
    <property type="project" value="UniProtKB-KW"/>
</dbReference>
<name>A0A290MYU0_CAUVI</name>
<feature type="compositionally biased region" description="Basic residues" evidence="5">
    <location>
        <begin position="483"/>
        <end position="493"/>
    </location>
</feature>
<feature type="compositionally biased region" description="Acidic residues" evidence="5">
    <location>
        <begin position="367"/>
        <end position="399"/>
    </location>
</feature>
<dbReference type="Pfam" id="PF01343">
    <property type="entry name" value="Peptidase_S49"/>
    <property type="match status" value="1"/>
</dbReference>
<evidence type="ECO:0000313" key="8">
    <source>
        <dbReference type="Proteomes" id="UP000217311"/>
    </source>
</evidence>
<feature type="region of interest" description="Disordered" evidence="5">
    <location>
        <begin position="320"/>
        <end position="340"/>
    </location>
</feature>